<protein>
    <submittedName>
        <fullName evidence="1">Uncharacterized protein</fullName>
    </submittedName>
</protein>
<dbReference type="EMBL" id="CM001882">
    <property type="protein sequence ID" value="EOY05970.1"/>
    <property type="molecule type" value="Genomic_DNA"/>
</dbReference>
<name>A0A061ELN9_THECC</name>
<keyword evidence="2" id="KW-1185">Reference proteome</keyword>
<dbReference type="HOGENOM" id="CLU_2377006_0_0_1"/>
<dbReference type="Gramene" id="EOY05970">
    <property type="protein sequence ID" value="EOY05970"/>
    <property type="gene ID" value="TCM_020829"/>
</dbReference>
<accession>A0A061ELN9</accession>
<reference evidence="1 2" key="1">
    <citation type="journal article" date="2013" name="Genome Biol.">
        <title>The genome sequence of the most widely cultivated cacao type and its use to identify candidate genes regulating pod color.</title>
        <authorList>
            <person name="Motamayor J.C."/>
            <person name="Mockaitis K."/>
            <person name="Schmutz J."/>
            <person name="Haiminen N."/>
            <person name="Iii D.L."/>
            <person name="Cornejo O."/>
            <person name="Findley S.D."/>
            <person name="Zheng P."/>
            <person name="Utro F."/>
            <person name="Royaert S."/>
            <person name="Saski C."/>
            <person name="Jenkins J."/>
            <person name="Podicheti R."/>
            <person name="Zhao M."/>
            <person name="Scheffler B.E."/>
            <person name="Stack J.C."/>
            <person name="Feltus F.A."/>
            <person name="Mustiga G.M."/>
            <person name="Amores F."/>
            <person name="Phillips W."/>
            <person name="Marelli J.P."/>
            <person name="May G.D."/>
            <person name="Shapiro H."/>
            <person name="Ma J."/>
            <person name="Bustamante C.D."/>
            <person name="Schnell R.J."/>
            <person name="Main D."/>
            <person name="Gilbert D."/>
            <person name="Parida L."/>
            <person name="Kuhn D.N."/>
        </authorList>
    </citation>
    <scope>NUCLEOTIDE SEQUENCE [LARGE SCALE GENOMIC DNA]</scope>
    <source>
        <strain evidence="2">cv. Matina 1-6</strain>
    </source>
</reference>
<proteinExistence type="predicted"/>
<sequence>MLALLSPVLKKQDENLSCSLLQWLVPSYSLNSHFLCHFSYHYVQLVTHFVFPFPHCHCLFYYALKFHCVPSWKIISVGGSFLLSYHEEYMCSILL</sequence>
<dbReference type="AlphaFoldDB" id="A0A061ELN9"/>
<organism evidence="1 2">
    <name type="scientific">Theobroma cacao</name>
    <name type="common">Cacao</name>
    <name type="synonym">Cocoa</name>
    <dbReference type="NCBI Taxonomy" id="3641"/>
    <lineage>
        <taxon>Eukaryota</taxon>
        <taxon>Viridiplantae</taxon>
        <taxon>Streptophyta</taxon>
        <taxon>Embryophyta</taxon>
        <taxon>Tracheophyta</taxon>
        <taxon>Spermatophyta</taxon>
        <taxon>Magnoliopsida</taxon>
        <taxon>eudicotyledons</taxon>
        <taxon>Gunneridae</taxon>
        <taxon>Pentapetalae</taxon>
        <taxon>rosids</taxon>
        <taxon>malvids</taxon>
        <taxon>Malvales</taxon>
        <taxon>Malvaceae</taxon>
        <taxon>Byttnerioideae</taxon>
        <taxon>Theobroma</taxon>
    </lineage>
</organism>
<dbReference type="Proteomes" id="UP000026915">
    <property type="component" value="Chromosome 4"/>
</dbReference>
<evidence type="ECO:0000313" key="2">
    <source>
        <dbReference type="Proteomes" id="UP000026915"/>
    </source>
</evidence>
<evidence type="ECO:0000313" key="1">
    <source>
        <dbReference type="EMBL" id="EOY05970.1"/>
    </source>
</evidence>
<gene>
    <name evidence="1" type="ORF">TCM_020829</name>
</gene>
<dbReference type="InParanoid" id="A0A061ELN9"/>